<dbReference type="InterPro" id="IPR003838">
    <property type="entry name" value="ABC3_permease_C"/>
</dbReference>
<evidence type="ECO:0000313" key="9">
    <source>
        <dbReference type="Proteomes" id="UP000030004"/>
    </source>
</evidence>
<feature type="transmembrane region" description="Helical" evidence="6">
    <location>
        <begin position="808"/>
        <end position="832"/>
    </location>
</feature>
<dbReference type="AlphaFoldDB" id="A0A0A0EH41"/>
<evidence type="ECO:0000313" key="8">
    <source>
        <dbReference type="EMBL" id="KGM49645.1"/>
    </source>
</evidence>
<evidence type="ECO:0000256" key="4">
    <source>
        <dbReference type="ARBA" id="ARBA00022989"/>
    </source>
</evidence>
<comment type="subcellular location">
    <subcellularLocation>
        <location evidence="1">Cell membrane</location>
        <topology evidence="1">Multi-pass membrane protein</topology>
    </subcellularLocation>
</comment>
<evidence type="ECO:0000256" key="1">
    <source>
        <dbReference type="ARBA" id="ARBA00004651"/>
    </source>
</evidence>
<sequence>MSLAADARLALKFASRELRGGLSGFRILLACLAIGVAAIAGVGSIRAAIEAGLEAEGAALLGGDAEVSFTYRFANEEERAWMTETALSVSEIADFRSMATVPREDGSTDRALTQIKAVDTTYPLIGTVGLSPDIPLPEALSCAADTPCIVAEQLLTDRLGLTPGDTLRLGSKTFVLGAILTNEPDSATGGFGFGPRIIVRRADLEGSGLLQPGTLFDSHYRMTLPEGADIDAIKAEAEGRFESSGLRWRDARNGAPGVARFVDRLGAFLILVGLSGLAVGGVGVSAAVRAYLARKTSVIATLRTLGATRQVIFLTYFLQIGALALLGIVAGLLLGGFVPLALAPIIADQLPVPARFGLFPGTLAEAAIYGALTALVFTLWPLARAEEVRAATLFRDALSAGRALPRPTYLVVIAVFLAVLVGTAALFSGTWELTLWTAGGIAFALVLLRLAGLLLRAAARRAQSAARGRAPLRWALASIGGPRSEALPVVLSLGLGLSVLAAVGQIDGNLRGAITRELPDRAPSFFFVDIQKDQMPAFLDRVETDPAVSRVDSAPMLRGIITRINGRPAAEVAGDHWVLRGDRGVTYSGPLPDTTRITAGEWWGPDYDGPPQISFAAEEAAEMGLNLGDEMTINILGRDITGTVTSFREVDFSTAGMGFITAMNPSALEGAPHSFIATVYADAQAEAAILRDIGNEAPNVTAIRVRDAIDRVAVLLQGIASATSWGAAATLLTGFLVLIGAALSGERDRVYEAAVLKTLGASRRRILGSLALRSALLGAGAGLVALAAGIAGAWAVSYFVLETDFAVIWANALAIVLGGLLANLLAGLAFAWRPLSVRPAQVLRAQD</sequence>
<evidence type="ECO:0000256" key="5">
    <source>
        <dbReference type="ARBA" id="ARBA00023136"/>
    </source>
</evidence>
<dbReference type="RefSeq" id="WP_043746844.1">
    <property type="nucleotide sequence ID" value="NZ_AQQX01000002.1"/>
</dbReference>
<dbReference type="PANTHER" id="PTHR30287:SF1">
    <property type="entry name" value="INNER MEMBRANE PROTEIN"/>
    <property type="match status" value="1"/>
</dbReference>
<evidence type="ECO:0000256" key="6">
    <source>
        <dbReference type="SAM" id="Phobius"/>
    </source>
</evidence>
<evidence type="ECO:0000259" key="7">
    <source>
        <dbReference type="Pfam" id="PF02687"/>
    </source>
</evidence>
<dbReference type="Proteomes" id="UP000030004">
    <property type="component" value="Unassembled WGS sequence"/>
</dbReference>
<dbReference type="STRING" id="1461694.ATO9_06415"/>
<feature type="transmembrane region" description="Helical" evidence="6">
    <location>
        <begin position="404"/>
        <end position="427"/>
    </location>
</feature>
<gene>
    <name evidence="8" type="ORF">ATO9_06415</name>
</gene>
<feature type="transmembrane region" description="Helical" evidence="6">
    <location>
        <begin position="433"/>
        <end position="455"/>
    </location>
</feature>
<dbReference type="Pfam" id="PF02687">
    <property type="entry name" value="FtsX"/>
    <property type="match status" value="2"/>
</dbReference>
<dbReference type="EMBL" id="AQQX01000002">
    <property type="protein sequence ID" value="KGM49645.1"/>
    <property type="molecule type" value="Genomic_DNA"/>
</dbReference>
<reference evidence="8 9" key="1">
    <citation type="journal article" date="2015" name="Antonie Van Leeuwenhoek">
        <title>Pseudooceanicola atlanticus gen. nov. sp. nov., isolated from surface seawater of the Atlantic Ocean and reclassification of Oceanicola batsensis, Oceanicola marinus, Oceanicola nitratireducens, Oceanicola nanhaiensis, Oceanicola antarcticus and Oceanicola flagellatus, as Pseudooceanicola batsensis comb. nov., Pseudooceanicola marinus comb. nov., Pseudooceanicola nitratireducens comb. nov., Pseudooceanicola nanhaiensis comb. nov., Pseudooceanicola antarcticus comb. nov., and Pseudooceanicola flagellatus comb. nov.</title>
        <authorList>
            <person name="Lai Q."/>
            <person name="Li G."/>
            <person name="Liu X."/>
            <person name="Du Y."/>
            <person name="Sun F."/>
            <person name="Shao Z."/>
        </authorList>
    </citation>
    <scope>NUCLEOTIDE SEQUENCE [LARGE SCALE GENOMIC DNA]</scope>
    <source>
        <strain evidence="8 9">22II-s11g</strain>
    </source>
</reference>
<proteinExistence type="predicted"/>
<dbReference type="OrthoDB" id="9775544at2"/>
<feature type="transmembrane region" description="Helical" evidence="6">
    <location>
        <begin position="366"/>
        <end position="383"/>
    </location>
</feature>
<evidence type="ECO:0000256" key="2">
    <source>
        <dbReference type="ARBA" id="ARBA00022475"/>
    </source>
</evidence>
<organism evidence="8 9">
    <name type="scientific">Pseudooceanicola atlanticus</name>
    <dbReference type="NCBI Taxonomy" id="1461694"/>
    <lineage>
        <taxon>Bacteria</taxon>
        <taxon>Pseudomonadati</taxon>
        <taxon>Pseudomonadota</taxon>
        <taxon>Alphaproteobacteria</taxon>
        <taxon>Rhodobacterales</taxon>
        <taxon>Paracoccaceae</taxon>
        <taxon>Pseudooceanicola</taxon>
    </lineage>
</organism>
<protein>
    <submittedName>
        <fullName evidence="8">Drug:proton antiporter</fullName>
    </submittedName>
</protein>
<feature type="transmembrane region" description="Helical" evidence="6">
    <location>
        <begin position="265"/>
        <end position="292"/>
    </location>
</feature>
<evidence type="ECO:0000256" key="3">
    <source>
        <dbReference type="ARBA" id="ARBA00022692"/>
    </source>
</evidence>
<feature type="transmembrane region" description="Helical" evidence="6">
    <location>
        <begin position="725"/>
        <end position="745"/>
    </location>
</feature>
<accession>A0A0A0EH41</accession>
<comment type="caution">
    <text evidence="8">The sequence shown here is derived from an EMBL/GenBank/DDBJ whole genome shotgun (WGS) entry which is preliminary data.</text>
</comment>
<dbReference type="eggNOG" id="COG3127">
    <property type="taxonomic scope" value="Bacteria"/>
</dbReference>
<dbReference type="GO" id="GO:0005886">
    <property type="term" value="C:plasma membrane"/>
    <property type="evidence" value="ECO:0007669"/>
    <property type="project" value="UniProtKB-SubCell"/>
</dbReference>
<keyword evidence="5 6" id="KW-0472">Membrane</keyword>
<feature type="domain" description="ABC3 transporter permease C-terminal" evidence="7">
    <location>
        <begin position="271"/>
        <end position="384"/>
    </location>
</feature>
<keyword evidence="2" id="KW-1003">Cell membrane</keyword>
<keyword evidence="4 6" id="KW-1133">Transmembrane helix</keyword>
<feature type="transmembrane region" description="Helical" evidence="6">
    <location>
        <begin position="313"/>
        <end position="346"/>
    </location>
</feature>
<feature type="transmembrane region" description="Helical" evidence="6">
    <location>
        <begin position="766"/>
        <end position="796"/>
    </location>
</feature>
<keyword evidence="9" id="KW-1185">Reference proteome</keyword>
<name>A0A0A0EH41_9RHOB</name>
<keyword evidence="3 6" id="KW-0812">Transmembrane</keyword>
<dbReference type="InterPro" id="IPR038766">
    <property type="entry name" value="Membrane_comp_ABC_pdt"/>
</dbReference>
<feature type="domain" description="ABC3 transporter permease C-terminal" evidence="7">
    <location>
        <begin position="728"/>
        <end position="835"/>
    </location>
</feature>
<dbReference type="PANTHER" id="PTHR30287">
    <property type="entry name" value="MEMBRANE COMPONENT OF PREDICTED ABC SUPERFAMILY METABOLITE UPTAKE TRANSPORTER"/>
    <property type="match status" value="1"/>
</dbReference>